<dbReference type="InterPro" id="IPR008922">
    <property type="entry name" value="Di-copper_centre_dom_sf"/>
</dbReference>
<dbReference type="EMBL" id="BPRE01000001">
    <property type="protein sequence ID" value="GJE74004.1"/>
    <property type="molecule type" value="Genomic_DNA"/>
</dbReference>
<evidence type="ECO:0000313" key="2">
    <source>
        <dbReference type="Proteomes" id="UP001055093"/>
    </source>
</evidence>
<dbReference type="Proteomes" id="UP001055093">
    <property type="component" value="Unassembled WGS sequence"/>
</dbReference>
<evidence type="ECO:0000313" key="1">
    <source>
        <dbReference type="EMBL" id="GJE74004.1"/>
    </source>
</evidence>
<proteinExistence type="predicted"/>
<reference evidence="1" key="2">
    <citation type="submission" date="2021-08" db="EMBL/GenBank/DDBJ databases">
        <authorList>
            <person name="Tani A."/>
            <person name="Ola A."/>
            <person name="Ogura Y."/>
            <person name="Katsura K."/>
            <person name="Hayashi T."/>
        </authorList>
    </citation>
    <scope>NUCLEOTIDE SEQUENCE</scope>
    <source>
        <strain evidence="1">DSM 14458</strain>
    </source>
</reference>
<name>A0ABQ4URK1_9HYPH</name>
<comment type="caution">
    <text evidence="1">The sequence shown here is derived from an EMBL/GenBank/DDBJ whole genome shotgun (WGS) entry which is preliminary data.</text>
</comment>
<accession>A0ABQ4URK1</accession>
<dbReference type="Gene3D" id="1.10.1280.10">
    <property type="entry name" value="Di-copper center containing domain from catechol oxidase"/>
    <property type="match status" value="1"/>
</dbReference>
<dbReference type="SUPFAM" id="SSF48056">
    <property type="entry name" value="Di-copper centre-containing domain"/>
    <property type="match status" value="1"/>
</dbReference>
<organism evidence="1 2">
    <name type="scientific">Methylorubrum suomiense</name>
    <dbReference type="NCBI Taxonomy" id="144191"/>
    <lineage>
        <taxon>Bacteria</taxon>
        <taxon>Pseudomonadati</taxon>
        <taxon>Pseudomonadota</taxon>
        <taxon>Alphaproteobacteria</taxon>
        <taxon>Hyphomicrobiales</taxon>
        <taxon>Methylobacteriaceae</taxon>
        <taxon>Methylorubrum</taxon>
    </lineage>
</organism>
<dbReference type="RefSeq" id="WP_137830452.1">
    <property type="nucleotide sequence ID" value="NZ_BPRE01000001.1"/>
</dbReference>
<keyword evidence="2" id="KW-1185">Reference proteome</keyword>
<protein>
    <recommendedName>
        <fullName evidence="3">Tyrosinase copper-binding domain-containing protein</fullName>
    </recommendedName>
</protein>
<evidence type="ECO:0008006" key="3">
    <source>
        <dbReference type="Google" id="ProtNLM"/>
    </source>
</evidence>
<sequence>MSDPRLPSEMDDYMRSLGWGEHHDQWHYEQRYDFWRHLAARGDAGAAQVVAYGDAKGWKRAAHQEGAPGHGLHFLAMHRAMFQLLAERFPQHRPYLAGWPTPPQDPADRDDPVPGGVPFAPEKAQGIVVVETQPSRFATDDDFALFLETDLRPTPTDPTNRTPDRQAGLHNWLHNRWTDPDSPVNLGDPTVNIFNARFWRLHGWIDRMWSAYRTARGASDDEPRYRELLDSYRHMMAHGGHHGMAMAGAAAAPRPERLRRAFSD</sequence>
<reference evidence="1" key="1">
    <citation type="journal article" date="2021" name="Front. Microbiol.">
        <title>Comprehensive Comparative Genomics and Phenotyping of Methylobacterium Species.</title>
        <authorList>
            <person name="Alessa O."/>
            <person name="Ogura Y."/>
            <person name="Fujitani Y."/>
            <person name="Takami H."/>
            <person name="Hayashi T."/>
            <person name="Sahin N."/>
            <person name="Tani A."/>
        </authorList>
    </citation>
    <scope>NUCLEOTIDE SEQUENCE</scope>
    <source>
        <strain evidence="1">DSM 14458</strain>
    </source>
</reference>
<gene>
    <name evidence="1" type="ORF">BGCPKDLD_0571</name>
</gene>